<keyword evidence="4 6" id="KW-1133">Transmembrane helix</keyword>
<feature type="transmembrane region" description="Helical" evidence="6">
    <location>
        <begin position="36"/>
        <end position="54"/>
    </location>
</feature>
<accession>A0ABW5V879</accession>
<evidence type="ECO:0000256" key="4">
    <source>
        <dbReference type="ARBA" id="ARBA00022989"/>
    </source>
</evidence>
<dbReference type="EMBL" id="JBHUNA010000039">
    <property type="protein sequence ID" value="MFD2762211.1"/>
    <property type="molecule type" value="Genomic_DNA"/>
</dbReference>
<dbReference type="RefSeq" id="WP_382395488.1">
    <property type="nucleotide sequence ID" value="NZ_JBHUNA010000039.1"/>
</dbReference>
<dbReference type="InterPro" id="IPR002549">
    <property type="entry name" value="AI-2E-like"/>
</dbReference>
<dbReference type="Proteomes" id="UP001597502">
    <property type="component" value="Unassembled WGS sequence"/>
</dbReference>
<comment type="subcellular location">
    <subcellularLocation>
        <location evidence="1">Membrane</location>
        <topology evidence="1">Multi-pass membrane protein</topology>
    </subcellularLocation>
</comment>
<evidence type="ECO:0000256" key="6">
    <source>
        <dbReference type="SAM" id="Phobius"/>
    </source>
</evidence>
<dbReference type="Pfam" id="PF01594">
    <property type="entry name" value="AI-2E_transport"/>
    <property type="match status" value="1"/>
</dbReference>
<comment type="caution">
    <text evidence="7">The sequence shown here is derived from an EMBL/GenBank/DDBJ whole genome shotgun (WGS) entry which is preliminary data.</text>
</comment>
<evidence type="ECO:0000256" key="5">
    <source>
        <dbReference type="ARBA" id="ARBA00023136"/>
    </source>
</evidence>
<keyword evidence="3 6" id="KW-0812">Transmembrane</keyword>
<keyword evidence="8" id="KW-1185">Reference proteome</keyword>
<evidence type="ECO:0000256" key="3">
    <source>
        <dbReference type="ARBA" id="ARBA00022692"/>
    </source>
</evidence>
<feature type="transmembrane region" description="Helical" evidence="6">
    <location>
        <begin position="66"/>
        <end position="91"/>
    </location>
</feature>
<organism evidence="7 8">
    <name type="scientific">Lentibacillus juripiscarius</name>
    <dbReference type="NCBI Taxonomy" id="257446"/>
    <lineage>
        <taxon>Bacteria</taxon>
        <taxon>Bacillati</taxon>
        <taxon>Bacillota</taxon>
        <taxon>Bacilli</taxon>
        <taxon>Bacillales</taxon>
        <taxon>Bacillaceae</taxon>
        <taxon>Lentibacillus</taxon>
    </lineage>
</organism>
<evidence type="ECO:0000313" key="8">
    <source>
        <dbReference type="Proteomes" id="UP001597502"/>
    </source>
</evidence>
<evidence type="ECO:0000313" key="7">
    <source>
        <dbReference type="EMBL" id="MFD2762211.1"/>
    </source>
</evidence>
<feature type="transmembrane region" description="Helical" evidence="6">
    <location>
        <begin position="151"/>
        <end position="177"/>
    </location>
</feature>
<feature type="transmembrane region" description="Helical" evidence="6">
    <location>
        <begin position="210"/>
        <end position="235"/>
    </location>
</feature>
<dbReference type="PANTHER" id="PTHR21716">
    <property type="entry name" value="TRANSMEMBRANE PROTEIN"/>
    <property type="match status" value="1"/>
</dbReference>
<feature type="transmembrane region" description="Helical" evidence="6">
    <location>
        <begin position="274"/>
        <end position="290"/>
    </location>
</feature>
<sequence>MLEKRSFQTLVLFILVFLLILLISKTRFIFDPMFTYMGAVAFPIIGAGILFYLTRPLVHLLEKYRLNRIVSIFVTFLLLILALFLIATYIAPVLEKQFTNLVDNIPQMVSGAQELIAYVQDNQNLIPEEVNRTIDNFTSNLQTYIESAMSFIFGFISEFIGFIFALVLIPFFLFFMLKDGEKFVPFITQFFKPKKAASIRSLLHKIDDALTSYIQGQLIVSVCIGLLLYIGYSIINLDYALTLAFFGMIICVIPFLGPYLAVIPAIIVGLLQDPLMAVWVAVVMIIAQQIEGNLVSPNVMGRALKLHPLTVITVILAAGSIGGLLGMLFAVPLYAVVKTIISHFYHTYQDNQPNEEDALI</sequence>
<keyword evidence="5 6" id="KW-0472">Membrane</keyword>
<feature type="transmembrane region" description="Helical" evidence="6">
    <location>
        <begin position="310"/>
        <end position="337"/>
    </location>
</feature>
<feature type="transmembrane region" description="Helical" evidence="6">
    <location>
        <begin position="241"/>
        <end position="262"/>
    </location>
</feature>
<evidence type="ECO:0000256" key="2">
    <source>
        <dbReference type="ARBA" id="ARBA00009773"/>
    </source>
</evidence>
<protein>
    <submittedName>
        <fullName evidence="7">AI-2E family transporter</fullName>
    </submittedName>
</protein>
<name>A0ABW5V879_9BACI</name>
<comment type="similarity">
    <text evidence="2">Belongs to the autoinducer-2 exporter (AI-2E) (TC 2.A.86) family.</text>
</comment>
<reference evidence="8" key="1">
    <citation type="journal article" date="2019" name="Int. J. Syst. Evol. Microbiol.">
        <title>The Global Catalogue of Microorganisms (GCM) 10K type strain sequencing project: providing services to taxonomists for standard genome sequencing and annotation.</title>
        <authorList>
            <consortium name="The Broad Institute Genomics Platform"/>
            <consortium name="The Broad Institute Genome Sequencing Center for Infectious Disease"/>
            <person name="Wu L."/>
            <person name="Ma J."/>
        </authorList>
    </citation>
    <scope>NUCLEOTIDE SEQUENCE [LARGE SCALE GENOMIC DNA]</scope>
    <source>
        <strain evidence="8">TISTR 1535</strain>
    </source>
</reference>
<evidence type="ECO:0000256" key="1">
    <source>
        <dbReference type="ARBA" id="ARBA00004141"/>
    </source>
</evidence>
<feature type="transmembrane region" description="Helical" evidence="6">
    <location>
        <begin position="7"/>
        <end position="24"/>
    </location>
</feature>
<gene>
    <name evidence="7" type="ORF">ACFSUO_14730</name>
</gene>
<proteinExistence type="inferred from homology"/>
<dbReference type="PANTHER" id="PTHR21716:SF69">
    <property type="entry name" value="TRANSPORT PROTEIN YUBA-RELATED"/>
    <property type="match status" value="1"/>
</dbReference>